<reference evidence="2" key="1">
    <citation type="submission" date="2023-03" db="EMBL/GenBank/DDBJ databases">
        <title>Massive genome expansion in bonnet fungi (Mycena s.s.) driven by repeated elements and novel gene families across ecological guilds.</title>
        <authorList>
            <consortium name="Lawrence Berkeley National Laboratory"/>
            <person name="Harder C.B."/>
            <person name="Miyauchi S."/>
            <person name="Viragh M."/>
            <person name="Kuo A."/>
            <person name="Thoen E."/>
            <person name="Andreopoulos B."/>
            <person name="Lu D."/>
            <person name="Skrede I."/>
            <person name="Drula E."/>
            <person name="Henrissat B."/>
            <person name="Morin E."/>
            <person name="Kohler A."/>
            <person name="Barry K."/>
            <person name="LaButti K."/>
            <person name="Morin E."/>
            <person name="Salamov A."/>
            <person name="Lipzen A."/>
            <person name="Mereny Z."/>
            <person name="Hegedus B."/>
            <person name="Baldrian P."/>
            <person name="Stursova M."/>
            <person name="Weitz H."/>
            <person name="Taylor A."/>
            <person name="Grigoriev I.V."/>
            <person name="Nagy L.G."/>
            <person name="Martin F."/>
            <person name="Kauserud H."/>
        </authorList>
    </citation>
    <scope>NUCLEOTIDE SEQUENCE</scope>
    <source>
        <strain evidence="2">CBHHK200</strain>
    </source>
</reference>
<name>A0AAD6SSN3_9AGAR</name>
<keyword evidence="3" id="KW-1185">Reference proteome</keyword>
<evidence type="ECO:0008006" key="4">
    <source>
        <dbReference type="Google" id="ProtNLM"/>
    </source>
</evidence>
<gene>
    <name evidence="2" type="ORF">C8F04DRAFT_1185039</name>
</gene>
<sequence length="107" mass="12364">MATADPPLDSADDADLRRQRQREAAARYRLAHRDKVNAKARERMRRRREQLKNAPMEVQEDYRSRSRDYNATYRSAYVSLSPSLTAPWADLAPAISHESLSELGYAR</sequence>
<evidence type="ECO:0000313" key="2">
    <source>
        <dbReference type="EMBL" id="KAJ7032396.1"/>
    </source>
</evidence>
<proteinExistence type="predicted"/>
<dbReference type="EMBL" id="JARJCM010000073">
    <property type="protein sequence ID" value="KAJ7032396.1"/>
    <property type="molecule type" value="Genomic_DNA"/>
</dbReference>
<comment type="caution">
    <text evidence="2">The sequence shown here is derived from an EMBL/GenBank/DDBJ whole genome shotgun (WGS) entry which is preliminary data.</text>
</comment>
<evidence type="ECO:0000256" key="1">
    <source>
        <dbReference type="SAM" id="MobiDB-lite"/>
    </source>
</evidence>
<dbReference type="AlphaFoldDB" id="A0AAD6SSN3"/>
<protein>
    <recommendedName>
        <fullName evidence="4">BZIP domain-containing protein</fullName>
    </recommendedName>
</protein>
<dbReference type="Proteomes" id="UP001218188">
    <property type="component" value="Unassembled WGS sequence"/>
</dbReference>
<evidence type="ECO:0000313" key="3">
    <source>
        <dbReference type="Proteomes" id="UP001218188"/>
    </source>
</evidence>
<accession>A0AAD6SSN3</accession>
<feature type="region of interest" description="Disordered" evidence="1">
    <location>
        <begin position="1"/>
        <end position="27"/>
    </location>
</feature>
<organism evidence="2 3">
    <name type="scientific">Mycena alexandri</name>
    <dbReference type="NCBI Taxonomy" id="1745969"/>
    <lineage>
        <taxon>Eukaryota</taxon>
        <taxon>Fungi</taxon>
        <taxon>Dikarya</taxon>
        <taxon>Basidiomycota</taxon>
        <taxon>Agaricomycotina</taxon>
        <taxon>Agaricomycetes</taxon>
        <taxon>Agaricomycetidae</taxon>
        <taxon>Agaricales</taxon>
        <taxon>Marasmiineae</taxon>
        <taxon>Mycenaceae</taxon>
        <taxon>Mycena</taxon>
    </lineage>
</organism>
<feature type="compositionally biased region" description="Basic and acidic residues" evidence="1">
    <location>
        <begin position="14"/>
        <end position="27"/>
    </location>
</feature>